<reference evidence="1 2" key="1">
    <citation type="journal article" date="2017" name="Antonie Van Leeuwenhoek">
        <title>Rhizobium rhizosphaerae sp. nov., a novel species isolated from rice rhizosphere.</title>
        <authorList>
            <person name="Zhao J.J."/>
            <person name="Zhang J."/>
            <person name="Zhang R.J."/>
            <person name="Zhang C.W."/>
            <person name="Yin H.Q."/>
            <person name="Zhang X.X."/>
        </authorList>
    </citation>
    <scope>NUCLEOTIDE SEQUENCE [LARGE SCALE GENOMIC DNA]</scope>
    <source>
        <strain evidence="1 2">S18K6</strain>
    </source>
</reference>
<dbReference type="RefSeq" id="WP_007984731.1">
    <property type="nucleotide sequence ID" value="NZ_BAEM01000007.1"/>
</dbReference>
<evidence type="ECO:0000313" key="1">
    <source>
        <dbReference type="EMBL" id="GAC08516.1"/>
    </source>
</evidence>
<sequence>MNAENTTTTKSKNINLKIVQKVIELTTNKGYPLKDKNLNGFAQAFDKDELSIVYTTPFSGAEILPGQKAYMVDIWYQHKKVYSLDFQNIEALSGCHRRPKGLWLDKLMELKL</sequence>
<dbReference type="EMBL" id="BAEM01000007">
    <property type="protein sequence ID" value="GAC08516.1"/>
    <property type="molecule type" value="Genomic_DNA"/>
</dbReference>
<name>A0AAV3UTS6_9ALTE</name>
<evidence type="ECO:0000313" key="2">
    <source>
        <dbReference type="Proteomes" id="UP000006320"/>
    </source>
</evidence>
<organism evidence="1 2">
    <name type="scientific">Paraglaciecola chathamensis S18K6</name>
    <dbReference type="NCBI Taxonomy" id="1127672"/>
    <lineage>
        <taxon>Bacteria</taxon>
        <taxon>Pseudomonadati</taxon>
        <taxon>Pseudomonadota</taxon>
        <taxon>Gammaproteobacteria</taxon>
        <taxon>Alteromonadales</taxon>
        <taxon>Alteromonadaceae</taxon>
        <taxon>Paraglaciecola</taxon>
    </lineage>
</organism>
<dbReference type="AlphaFoldDB" id="A0AAV3UTS6"/>
<comment type="caution">
    <text evidence="1">The sequence shown here is derived from an EMBL/GenBank/DDBJ whole genome shotgun (WGS) entry which is preliminary data.</text>
</comment>
<accession>A0AAV3UTS6</accession>
<dbReference type="Proteomes" id="UP000006320">
    <property type="component" value="Unassembled WGS sequence"/>
</dbReference>
<gene>
    <name evidence="1" type="ORF">GCHA_0553</name>
</gene>
<protein>
    <submittedName>
        <fullName evidence="1">Uncharacterized protein</fullName>
    </submittedName>
</protein>
<proteinExistence type="predicted"/>